<protein>
    <recommendedName>
        <fullName evidence="3">DNA topoisomerase</fullName>
        <ecNumber evidence="3">5.6.2.1</ecNumber>
    </recommendedName>
</protein>
<feature type="domain" description="DNA topoisomerase I eukaryotic-type" evidence="8">
    <location>
        <begin position="1"/>
        <end position="253"/>
    </location>
</feature>
<evidence type="ECO:0000256" key="1">
    <source>
        <dbReference type="ARBA" id="ARBA00000213"/>
    </source>
</evidence>
<evidence type="ECO:0000259" key="8">
    <source>
        <dbReference type="SMART" id="SM00435"/>
    </source>
</evidence>
<evidence type="ECO:0000256" key="6">
    <source>
        <dbReference type="ARBA" id="ARBA00023235"/>
    </source>
</evidence>
<accession>X0VT80</accession>
<gene>
    <name evidence="9" type="ORF">S01H1_51221</name>
</gene>
<dbReference type="InterPro" id="IPR013500">
    <property type="entry name" value="TopoI_cat_euk"/>
</dbReference>
<feature type="region of interest" description="Disordered" evidence="7">
    <location>
        <begin position="194"/>
        <end position="235"/>
    </location>
</feature>
<comment type="similarity">
    <text evidence="2">Belongs to the type IB topoisomerase family.</text>
</comment>
<keyword evidence="4" id="KW-0799">Topoisomerase</keyword>
<dbReference type="InterPro" id="IPR011010">
    <property type="entry name" value="DNA_brk_join_enz"/>
</dbReference>
<dbReference type="Gene3D" id="3.90.15.10">
    <property type="entry name" value="Topoisomerase I, Chain A, domain 3"/>
    <property type="match status" value="1"/>
</dbReference>
<name>X0VT80_9ZZZZ</name>
<reference evidence="9" key="1">
    <citation type="journal article" date="2014" name="Front. Microbiol.">
        <title>High frequency of phylogenetically diverse reductive dehalogenase-homologous genes in deep subseafloor sedimentary metagenomes.</title>
        <authorList>
            <person name="Kawai M."/>
            <person name="Futagami T."/>
            <person name="Toyoda A."/>
            <person name="Takaki Y."/>
            <person name="Nishi S."/>
            <person name="Hori S."/>
            <person name="Arai W."/>
            <person name="Tsubouchi T."/>
            <person name="Morono Y."/>
            <person name="Uchiyama I."/>
            <person name="Ito T."/>
            <person name="Fujiyama A."/>
            <person name="Inagaki F."/>
            <person name="Takami H."/>
        </authorList>
    </citation>
    <scope>NUCLEOTIDE SEQUENCE</scope>
    <source>
        <strain evidence="9">Expedition CK06-06</strain>
    </source>
</reference>
<dbReference type="Pfam" id="PF01028">
    <property type="entry name" value="Topoisom_I"/>
    <property type="match status" value="1"/>
</dbReference>
<evidence type="ECO:0000256" key="3">
    <source>
        <dbReference type="ARBA" id="ARBA00012891"/>
    </source>
</evidence>
<evidence type="ECO:0000256" key="4">
    <source>
        <dbReference type="ARBA" id="ARBA00023029"/>
    </source>
</evidence>
<dbReference type="EMBL" id="BARS01033046">
    <property type="protein sequence ID" value="GAG21435.1"/>
    <property type="molecule type" value="Genomic_DNA"/>
</dbReference>
<dbReference type="GO" id="GO:0003677">
    <property type="term" value="F:DNA binding"/>
    <property type="evidence" value="ECO:0007669"/>
    <property type="project" value="UniProtKB-KW"/>
</dbReference>
<dbReference type="GO" id="GO:0006265">
    <property type="term" value="P:DNA topological change"/>
    <property type="evidence" value="ECO:0007669"/>
    <property type="project" value="InterPro"/>
</dbReference>
<dbReference type="AlphaFoldDB" id="X0VT80"/>
<feature type="non-terminal residue" evidence="9">
    <location>
        <position position="1"/>
    </location>
</feature>
<evidence type="ECO:0000256" key="5">
    <source>
        <dbReference type="ARBA" id="ARBA00023125"/>
    </source>
</evidence>
<dbReference type="SUPFAM" id="SSF56349">
    <property type="entry name" value="DNA breaking-rejoining enzymes"/>
    <property type="match status" value="1"/>
</dbReference>
<dbReference type="InterPro" id="IPR001631">
    <property type="entry name" value="TopoI"/>
</dbReference>
<evidence type="ECO:0000313" key="9">
    <source>
        <dbReference type="EMBL" id="GAG21435.1"/>
    </source>
</evidence>
<dbReference type="Gene3D" id="1.10.132.10">
    <property type="match status" value="1"/>
</dbReference>
<evidence type="ECO:0000256" key="2">
    <source>
        <dbReference type="ARBA" id="ARBA00006645"/>
    </source>
</evidence>
<dbReference type="PANTHER" id="PTHR10290:SF3">
    <property type="entry name" value="DNA TOPOISOMERASE 1"/>
    <property type="match status" value="1"/>
</dbReference>
<sequence length="260" mass="29954">EADTVGASTLRREHIKINGDGTVSFNFLGKDSVPHIFTTKLPYTVIKNLEEFSSNTESALFEGVRSSQVSEFLDEVMTGLSAKVFRTLYASDAVKTKLDKTPVKPEEPEYVKKYVATMANLEAAKVCNHKRTISKNWKSSLEKKKDRLKILKNRAREAQAKIKQRTKDWTQKHEERMAKQEELVKAAVEKLENTKRQLETKKNQGKDVSALNKRVKRQREAIMRQKQRIKDTKAKQIERIAKLKQSLENRKHRDSASVEK</sequence>
<dbReference type="SMART" id="SM00435">
    <property type="entry name" value="TOPEUc"/>
    <property type="match status" value="1"/>
</dbReference>
<feature type="compositionally biased region" description="Basic and acidic residues" evidence="7">
    <location>
        <begin position="194"/>
        <end position="205"/>
    </location>
</feature>
<dbReference type="GO" id="GO:0003917">
    <property type="term" value="F:DNA topoisomerase type I (single strand cut, ATP-independent) activity"/>
    <property type="evidence" value="ECO:0007669"/>
    <property type="project" value="UniProtKB-EC"/>
</dbReference>
<dbReference type="InterPro" id="IPR051062">
    <property type="entry name" value="Topoisomerase_IB"/>
</dbReference>
<feature type="compositionally biased region" description="Basic and acidic residues" evidence="7">
    <location>
        <begin position="218"/>
        <end position="235"/>
    </location>
</feature>
<evidence type="ECO:0000256" key="7">
    <source>
        <dbReference type="SAM" id="MobiDB-lite"/>
    </source>
</evidence>
<dbReference type="EC" id="5.6.2.1" evidence="3"/>
<keyword evidence="6" id="KW-0413">Isomerase</keyword>
<dbReference type="InterPro" id="IPR014711">
    <property type="entry name" value="TopoI_cat_a-hlx-sub_euk"/>
</dbReference>
<comment type="catalytic activity">
    <reaction evidence="1">
        <text>ATP-independent breakage of single-stranded DNA, followed by passage and rejoining.</text>
        <dbReference type="EC" id="5.6.2.1"/>
    </reaction>
</comment>
<proteinExistence type="inferred from homology"/>
<dbReference type="GO" id="GO:0005694">
    <property type="term" value="C:chromosome"/>
    <property type="evidence" value="ECO:0007669"/>
    <property type="project" value="InterPro"/>
</dbReference>
<dbReference type="PRINTS" id="PR00416">
    <property type="entry name" value="EUTPISMRASEI"/>
</dbReference>
<feature type="non-terminal residue" evidence="9">
    <location>
        <position position="260"/>
    </location>
</feature>
<keyword evidence="5" id="KW-0238">DNA-binding</keyword>
<dbReference type="PROSITE" id="PS52038">
    <property type="entry name" value="TOPO_IB_2"/>
    <property type="match status" value="1"/>
</dbReference>
<dbReference type="InterPro" id="IPR013499">
    <property type="entry name" value="TopoI_euk"/>
</dbReference>
<dbReference type="InterPro" id="IPR014727">
    <property type="entry name" value="TopoI_cat_a/b-sub_euk"/>
</dbReference>
<dbReference type="PANTHER" id="PTHR10290">
    <property type="entry name" value="DNA TOPOISOMERASE I"/>
    <property type="match status" value="1"/>
</dbReference>
<organism evidence="9">
    <name type="scientific">marine sediment metagenome</name>
    <dbReference type="NCBI Taxonomy" id="412755"/>
    <lineage>
        <taxon>unclassified sequences</taxon>
        <taxon>metagenomes</taxon>
        <taxon>ecological metagenomes</taxon>
    </lineage>
</organism>
<comment type="caution">
    <text evidence="9">The sequence shown here is derived from an EMBL/GenBank/DDBJ whole genome shotgun (WGS) entry which is preliminary data.</text>
</comment>